<organism evidence="2 3">
    <name type="scientific">Sphingosinicella rhizophila</name>
    <dbReference type="NCBI Taxonomy" id="3050082"/>
    <lineage>
        <taxon>Bacteria</taxon>
        <taxon>Pseudomonadati</taxon>
        <taxon>Pseudomonadota</taxon>
        <taxon>Alphaproteobacteria</taxon>
        <taxon>Sphingomonadales</taxon>
        <taxon>Sphingosinicellaceae</taxon>
        <taxon>Sphingosinicella</taxon>
    </lineage>
</organism>
<gene>
    <name evidence="2" type="ORF">RQX22_00910</name>
</gene>
<keyword evidence="3" id="KW-1185">Reference proteome</keyword>
<sequence length="149" mass="15341">MKSAALAVTLLLSSAAIAQTVQPETALTPDTSTAMMPHDSVDSVEHTMMPTTAPEAVAQQPMMTTHVSSTTARIVQPSNADPETDARGIKVISAEAMVPAGWNGQAGIAEGGPLLDPVTGEAMAPDNYPACSATVTDNCLQSYERGLST</sequence>
<protein>
    <submittedName>
        <fullName evidence="2">Uncharacterized protein</fullName>
    </submittedName>
</protein>
<evidence type="ECO:0000313" key="3">
    <source>
        <dbReference type="Proteomes" id="UP001259572"/>
    </source>
</evidence>
<accession>A0ABU3Q261</accession>
<name>A0ABU3Q261_9SPHN</name>
<proteinExistence type="predicted"/>
<feature type="chain" id="PRO_5046039898" evidence="1">
    <location>
        <begin position="19"/>
        <end position="149"/>
    </location>
</feature>
<feature type="signal peptide" evidence="1">
    <location>
        <begin position="1"/>
        <end position="18"/>
    </location>
</feature>
<keyword evidence="1" id="KW-0732">Signal</keyword>
<evidence type="ECO:0000256" key="1">
    <source>
        <dbReference type="SAM" id="SignalP"/>
    </source>
</evidence>
<dbReference type="EMBL" id="JAVUPU010000001">
    <property type="protein sequence ID" value="MDT9597510.1"/>
    <property type="molecule type" value="Genomic_DNA"/>
</dbReference>
<dbReference type="RefSeq" id="WP_315722796.1">
    <property type="nucleotide sequence ID" value="NZ_JAVUPU010000001.1"/>
</dbReference>
<evidence type="ECO:0000313" key="2">
    <source>
        <dbReference type="EMBL" id="MDT9597510.1"/>
    </source>
</evidence>
<comment type="caution">
    <text evidence="2">The sequence shown here is derived from an EMBL/GenBank/DDBJ whole genome shotgun (WGS) entry which is preliminary data.</text>
</comment>
<dbReference type="Proteomes" id="UP001259572">
    <property type="component" value="Unassembled WGS sequence"/>
</dbReference>
<reference evidence="2 3" key="1">
    <citation type="submission" date="2023-05" db="EMBL/GenBank/DDBJ databases">
        <authorList>
            <person name="Guo Y."/>
        </authorList>
    </citation>
    <scope>NUCLEOTIDE SEQUENCE [LARGE SCALE GENOMIC DNA]</scope>
    <source>
        <strain evidence="2 3">GR2756</strain>
    </source>
</reference>